<proteinExistence type="predicted"/>
<accession>A0A8S5M1Q3</accession>
<organism evidence="1">
    <name type="scientific">Siphoviridae sp. ctrfD19</name>
    <dbReference type="NCBI Taxonomy" id="2826478"/>
    <lineage>
        <taxon>Viruses</taxon>
        <taxon>Duplodnaviria</taxon>
        <taxon>Heunggongvirae</taxon>
        <taxon>Uroviricota</taxon>
        <taxon>Caudoviricetes</taxon>
    </lineage>
</organism>
<dbReference type="Pfam" id="PF25682">
    <property type="entry name" value="Phage_VG64"/>
    <property type="match status" value="1"/>
</dbReference>
<sequence>MKRRATKRIVVLMALVILTCFCATGCTEADQVSANISQEADNFNVTRKLTVLNARTDTILLELTGTFALKNNSSRELEVIIETAEGKYQKDYVYLNDYTMYVVEDISGSDVDKYHYEINFLPQWGLKVTHND</sequence>
<protein>
    <submittedName>
        <fullName evidence="1">Uncharacterized protein</fullName>
    </submittedName>
</protein>
<dbReference type="EMBL" id="BK014797">
    <property type="protein sequence ID" value="DAD76249.1"/>
    <property type="molecule type" value="Genomic_DNA"/>
</dbReference>
<name>A0A8S5M1Q3_9CAUD</name>
<dbReference type="InterPro" id="IPR058243">
    <property type="entry name" value="Phage_VG64"/>
</dbReference>
<reference evidence="1" key="1">
    <citation type="journal article" date="2021" name="Proc. Natl. Acad. Sci. U.S.A.">
        <title>A Catalog of Tens of Thousands of Viruses from Human Metagenomes Reveals Hidden Associations with Chronic Diseases.</title>
        <authorList>
            <person name="Tisza M.J."/>
            <person name="Buck C.B."/>
        </authorList>
    </citation>
    <scope>NUCLEOTIDE SEQUENCE</scope>
    <source>
        <strain evidence="1">CtrfD19</strain>
    </source>
</reference>
<evidence type="ECO:0000313" key="1">
    <source>
        <dbReference type="EMBL" id="DAD76249.1"/>
    </source>
</evidence>